<dbReference type="InterPro" id="IPR046886">
    <property type="entry name" value="RsmE_MTase_dom"/>
</dbReference>
<dbReference type="InterPro" id="IPR029026">
    <property type="entry name" value="tRNA_m1G_MTases_N"/>
</dbReference>
<reference evidence="15" key="1">
    <citation type="submission" date="2022-12" db="EMBL/GenBank/DDBJ databases">
        <title>Description and comparative metabolic analysis of Aerococcus sp. nov., isolated from the feces of a pig.</title>
        <authorList>
            <person name="Chang Y.-H."/>
        </authorList>
    </citation>
    <scope>NUCLEOTIDE SEQUENCE</scope>
    <source>
        <strain evidence="15">YH-aer222</strain>
    </source>
</reference>
<evidence type="ECO:0000259" key="14">
    <source>
        <dbReference type="Pfam" id="PF20260"/>
    </source>
</evidence>
<comment type="caution">
    <text evidence="15">The sequence shown here is derived from an EMBL/GenBank/DDBJ whole genome shotgun (WGS) entry which is preliminary data.</text>
</comment>
<keyword evidence="9 12" id="KW-0949">S-adenosyl-L-methionine</keyword>
<feature type="domain" description="Ribosomal RNA small subunit methyltransferase E PUA-like" evidence="14">
    <location>
        <begin position="19"/>
        <end position="65"/>
    </location>
</feature>
<organism evidence="15 16">
    <name type="scientific">Aerococcus kribbianus</name>
    <dbReference type="NCBI Taxonomy" id="2999064"/>
    <lineage>
        <taxon>Bacteria</taxon>
        <taxon>Bacillati</taxon>
        <taxon>Bacillota</taxon>
        <taxon>Bacilli</taxon>
        <taxon>Lactobacillales</taxon>
        <taxon>Aerococcaceae</taxon>
        <taxon>Aerococcus</taxon>
    </lineage>
</organism>
<name>A0A9X3FMF7_9LACT</name>
<evidence type="ECO:0000256" key="1">
    <source>
        <dbReference type="ARBA" id="ARBA00004496"/>
    </source>
</evidence>
<dbReference type="PANTHER" id="PTHR30027:SF3">
    <property type="entry name" value="16S RRNA (URACIL(1498)-N(3))-METHYLTRANSFERASE"/>
    <property type="match status" value="1"/>
</dbReference>
<dbReference type="Pfam" id="PF20260">
    <property type="entry name" value="PUA_4"/>
    <property type="match status" value="1"/>
</dbReference>
<dbReference type="EMBL" id="JAPRFR010000001">
    <property type="protein sequence ID" value="MCZ0725222.1"/>
    <property type="molecule type" value="Genomic_DNA"/>
</dbReference>
<dbReference type="RefSeq" id="WP_268751546.1">
    <property type="nucleotide sequence ID" value="NZ_JAPRFQ010000001.1"/>
</dbReference>
<sequence length="251" mass="27940">MQRYFVEEDLLSEGQSVTLEGEIFHHVSRVMRMQSGQEIYLVGGNQVAYVAEINRIDDKMLQARLLRRVEENKELPVTTTLFVCLPKGDKFDLIAQKTTELGVDYIVPVASRYAITKWTSQKAGKKISRLQKICQQAAEQSHRTVIPQVLDLMTVDQVAKSLQAYDGLLIAFEETAKAGQHGQLKESLKAVQAGQHLAFFFGPEGGIHPDEVACLIQAGSHVKLCSLGPRILRAETAPLYALTALSYELEL</sequence>
<dbReference type="NCBIfam" id="NF008691">
    <property type="entry name" value="PRK11713.1-4"/>
    <property type="match status" value="1"/>
</dbReference>
<dbReference type="Gene3D" id="3.40.1280.10">
    <property type="match status" value="1"/>
</dbReference>
<evidence type="ECO:0000256" key="2">
    <source>
        <dbReference type="ARBA" id="ARBA00005528"/>
    </source>
</evidence>
<proteinExistence type="inferred from homology"/>
<comment type="subcellular location">
    <subcellularLocation>
        <location evidence="1 12">Cytoplasm</location>
    </subcellularLocation>
</comment>
<keyword evidence="16" id="KW-1185">Reference proteome</keyword>
<dbReference type="Pfam" id="PF04452">
    <property type="entry name" value="Methyltrans_RNA"/>
    <property type="match status" value="1"/>
</dbReference>
<comment type="function">
    <text evidence="10 12">Specifically methylates the N3 position of the uracil ring of uridine 1498 (m3U1498) in 16S rRNA. Acts on the fully assembled 30S ribosomal subunit.</text>
</comment>
<comment type="similarity">
    <text evidence="2 12">Belongs to the RNA methyltransferase RsmE family.</text>
</comment>
<evidence type="ECO:0000256" key="9">
    <source>
        <dbReference type="ARBA" id="ARBA00022691"/>
    </source>
</evidence>
<dbReference type="AlphaFoldDB" id="A0A9X3FMF7"/>
<evidence type="ECO:0000256" key="11">
    <source>
        <dbReference type="ARBA" id="ARBA00047944"/>
    </source>
</evidence>
<dbReference type="PIRSF" id="PIRSF015601">
    <property type="entry name" value="MTase_slr0722"/>
    <property type="match status" value="1"/>
</dbReference>
<dbReference type="SUPFAM" id="SSF75217">
    <property type="entry name" value="alpha/beta knot"/>
    <property type="match status" value="1"/>
</dbReference>
<protein>
    <recommendedName>
        <fullName evidence="4 12">Ribosomal RNA small subunit methyltransferase E</fullName>
        <ecNumber evidence="3 12">2.1.1.193</ecNumber>
    </recommendedName>
</protein>
<dbReference type="InterPro" id="IPR029028">
    <property type="entry name" value="Alpha/beta_knot_MTases"/>
</dbReference>
<evidence type="ECO:0000256" key="4">
    <source>
        <dbReference type="ARBA" id="ARBA00013673"/>
    </source>
</evidence>
<dbReference type="CDD" id="cd18084">
    <property type="entry name" value="RsmE-like"/>
    <property type="match status" value="1"/>
</dbReference>
<accession>A0A9X3FMF7</accession>
<dbReference type="InterPro" id="IPR015947">
    <property type="entry name" value="PUA-like_sf"/>
</dbReference>
<dbReference type="GO" id="GO:0070475">
    <property type="term" value="P:rRNA base methylation"/>
    <property type="evidence" value="ECO:0007669"/>
    <property type="project" value="TreeGrafter"/>
</dbReference>
<evidence type="ECO:0000256" key="10">
    <source>
        <dbReference type="ARBA" id="ARBA00025699"/>
    </source>
</evidence>
<evidence type="ECO:0000256" key="8">
    <source>
        <dbReference type="ARBA" id="ARBA00022679"/>
    </source>
</evidence>
<evidence type="ECO:0000256" key="12">
    <source>
        <dbReference type="PIRNR" id="PIRNR015601"/>
    </source>
</evidence>
<evidence type="ECO:0000256" key="5">
    <source>
        <dbReference type="ARBA" id="ARBA00022490"/>
    </source>
</evidence>
<dbReference type="InterPro" id="IPR006700">
    <property type="entry name" value="RsmE"/>
</dbReference>
<dbReference type="PANTHER" id="PTHR30027">
    <property type="entry name" value="RIBOSOMAL RNA SMALL SUBUNIT METHYLTRANSFERASE E"/>
    <property type="match status" value="1"/>
</dbReference>
<feature type="domain" description="Ribosomal RNA small subunit methyltransferase E methyltransferase" evidence="13">
    <location>
        <begin position="74"/>
        <end position="245"/>
    </location>
</feature>
<evidence type="ECO:0000313" key="15">
    <source>
        <dbReference type="EMBL" id="MCZ0725222.1"/>
    </source>
</evidence>
<dbReference type="GO" id="GO:0005737">
    <property type="term" value="C:cytoplasm"/>
    <property type="evidence" value="ECO:0007669"/>
    <property type="project" value="UniProtKB-SubCell"/>
</dbReference>
<evidence type="ECO:0000259" key="13">
    <source>
        <dbReference type="Pfam" id="PF04452"/>
    </source>
</evidence>
<evidence type="ECO:0000313" key="16">
    <source>
        <dbReference type="Proteomes" id="UP001146670"/>
    </source>
</evidence>
<dbReference type="SUPFAM" id="SSF88697">
    <property type="entry name" value="PUA domain-like"/>
    <property type="match status" value="1"/>
</dbReference>
<dbReference type="InterPro" id="IPR046887">
    <property type="entry name" value="RsmE_PUA-like"/>
</dbReference>
<dbReference type="Proteomes" id="UP001146670">
    <property type="component" value="Unassembled WGS sequence"/>
</dbReference>
<dbReference type="NCBIfam" id="TIGR00046">
    <property type="entry name" value="RsmE family RNA methyltransferase"/>
    <property type="match status" value="1"/>
</dbReference>
<gene>
    <name evidence="15" type="ORF">OW157_01395</name>
</gene>
<evidence type="ECO:0000256" key="3">
    <source>
        <dbReference type="ARBA" id="ARBA00012328"/>
    </source>
</evidence>
<keyword evidence="6 12" id="KW-0698">rRNA processing</keyword>
<keyword evidence="7 12" id="KW-0489">Methyltransferase</keyword>
<comment type="catalytic activity">
    <reaction evidence="11 12">
        <text>uridine(1498) in 16S rRNA + S-adenosyl-L-methionine = N(3)-methyluridine(1498) in 16S rRNA + S-adenosyl-L-homocysteine + H(+)</text>
        <dbReference type="Rhea" id="RHEA:42920"/>
        <dbReference type="Rhea" id="RHEA-COMP:10283"/>
        <dbReference type="Rhea" id="RHEA-COMP:10284"/>
        <dbReference type="ChEBI" id="CHEBI:15378"/>
        <dbReference type="ChEBI" id="CHEBI:57856"/>
        <dbReference type="ChEBI" id="CHEBI:59789"/>
        <dbReference type="ChEBI" id="CHEBI:65315"/>
        <dbReference type="ChEBI" id="CHEBI:74502"/>
        <dbReference type="EC" id="2.1.1.193"/>
    </reaction>
</comment>
<evidence type="ECO:0000256" key="7">
    <source>
        <dbReference type="ARBA" id="ARBA00022603"/>
    </source>
</evidence>
<evidence type="ECO:0000256" key="6">
    <source>
        <dbReference type="ARBA" id="ARBA00022552"/>
    </source>
</evidence>
<dbReference type="EC" id="2.1.1.193" evidence="3 12"/>
<keyword evidence="5 12" id="KW-0963">Cytoplasm</keyword>
<dbReference type="GO" id="GO:0070042">
    <property type="term" value="F:rRNA (uridine-N3-)-methyltransferase activity"/>
    <property type="evidence" value="ECO:0007669"/>
    <property type="project" value="TreeGrafter"/>
</dbReference>
<keyword evidence="8 12" id="KW-0808">Transferase</keyword>